<evidence type="ECO:0000256" key="1">
    <source>
        <dbReference type="ARBA" id="ARBA00001933"/>
    </source>
</evidence>
<protein>
    <recommendedName>
        <fullName evidence="6">Probable L-aspartate decarboxylase</fullName>
        <shortName evidence="6">ADC</shortName>
        <ecNumber evidence="6">4.1.1.11</ecNumber>
    </recommendedName>
</protein>
<dbReference type="HOGENOM" id="CLU_028929_2_1_2"/>
<dbReference type="InterPro" id="IPR021115">
    <property type="entry name" value="Pyridoxal-P_BS"/>
</dbReference>
<dbReference type="PANTHER" id="PTHR42735:SF6">
    <property type="entry name" value="SPHINGOSINE-1-PHOSPHATE LYASE 1"/>
    <property type="match status" value="1"/>
</dbReference>
<dbReference type="InterPro" id="IPR015421">
    <property type="entry name" value="PyrdxlP-dep_Trfase_major"/>
</dbReference>
<reference evidence="8 9" key="1">
    <citation type="journal article" date="2015" name="Appl. Environ. Microbiol.">
        <title>The Geoglobus acetivorans genome: Fe(III) reduction, acetate utilization, autotrophic growth, and degradation of aromatic compounds in a hyperthermophilic archaeon.</title>
        <authorList>
            <person name="Mardanov A.V."/>
            <person name="Slododkina G.B."/>
            <person name="Slobodkin A.I."/>
            <person name="Beletsky A.V."/>
            <person name="Gavrilov S.N."/>
            <person name="Kublanov I.V."/>
            <person name="Bonch-Osmolovskaya E.A."/>
            <person name="Skryabin K.G."/>
            <person name="Ravin N.V."/>
        </authorList>
    </citation>
    <scope>NUCLEOTIDE SEQUENCE [LARGE SCALE GENOMIC DNA]</scope>
    <source>
        <strain evidence="8 9">SBH6</strain>
    </source>
</reference>
<dbReference type="KEGG" id="gac:GACE_1678"/>
<dbReference type="GO" id="GO:0019752">
    <property type="term" value="P:carboxylic acid metabolic process"/>
    <property type="evidence" value="ECO:0007669"/>
    <property type="project" value="InterPro"/>
</dbReference>
<dbReference type="RefSeq" id="WP_048092628.1">
    <property type="nucleotide sequence ID" value="NZ_CP009552.1"/>
</dbReference>
<evidence type="ECO:0000313" key="9">
    <source>
        <dbReference type="Proteomes" id="UP000030624"/>
    </source>
</evidence>
<evidence type="ECO:0000256" key="6">
    <source>
        <dbReference type="HAMAP-Rule" id="MF_01610"/>
    </source>
</evidence>
<dbReference type="NCBIfam" id="TIGR03812">
    <property type="entry name" value="tyr_de_CO2_Arch"/>
    <property type="match status" value="1"/>
</dbReference>
<dbReference type="InterPro" id="IPR015422">
    <property type="entry name" value="PyrdxlP-dep_Trfase_small"/>
</dbReference>
<evidence type="ECO:0000313" key="8">
    <source>
        <dbReference type="EMBL" id="AIY90709.1"/>
    </source>
</evidence>
<keyword evidence="2 6" id="KW-0210">Decarboxylase</keyword>
<dbReference type="Pfam" id="PF00282">
    <property type="entry name" value="Pyridoxal_deC"/>
    <property type="match status" value="1"/>
</dbReference>
<dbReference type="InterPro" id="IPR002129">
    <property type="entry name" value="PyrdxlP-dep_de-COase"/>
</dbReference>
<dbReference type="GO" id="GO:0004068">
    <property type="term" value="F:aspartate 1-decarboxylase activity"/>
    <property type="evidence" value="ECO:0007669"/>
    <property type="project" value="UniProtKB-UniRule"/>
</dbReference>
<dbReference type="STRING" id="565033.GACE_1678"/>
<dbReference type="InterPro" id="IPR015424">
    <property type="entry name" value="PyrdxlP-dep_Trfase"/>
</dbReference>
<accession>A0A0A7GFA5</accession>
<evidence type="ECO:0000256" key="5">
    <source>
        <dbReference type="ARBA" id="ARBA00038302"/>
    </source>
</evidence>
<dbReference type="PANTHER" id="PTHR42735">
    <property type="match status" value="1"/>
</dbReference>
<name>A0A0A7GFA5_GEOAI</name>
<dbReference type="EC" id="4.1.1.11" evidence="6"/>
<dbReference type="Proteomes" id="UP000030624">
    <property type="component" value="Chromosome"/>
</dbReference>
<comment type="similarity">
    <text evidence="5">Belongs to the group II decarboxylase family. Sphingosine-1-phosphate lyase subfamily.</text>
</comment>
<dbReference type="GeneID" id="24798257"/>
<dbReference type="EMBL" id="CP009552">
    <property type="protein sequence ID" value="AIY90709.1"/>
    <property type="molecule type" value="Genomic_DNA"/>
</dbReference>
<dbReference type="InterPro" id="IPR050477">
    <property type="entry name" value="GrpII_AminoAcid_Decarb"/>
</dbReference>
<dbReference type="Gene3D" id="3.40.640.10">
    <property type="entry name" value="Type I PLP-dependent aspartate aminotransferase-like (Major domain)"/>
    <property type="match status" value="1"/>
</dbReference>
<dbReference type="GO" id="GO:0015937">
    <property type="term" value="P:coenzyme A biosynthetic process"/>
    <property type="evidence" value="ECO:0007669"/>
    <property type="project" value="UniProtKB-UniRule"/>
</dbReference>
<dbReference type="PROSITE" id="PS00392">
    <property type="entry name" value="DDC_GAD_HDC_YDC"/>
    <property type="match status" value="1"/>
</dbReference>
<dbReference type="eggNOG" id="arCOG00027">
    <property type="taxonomic scope" value="Archaea"/>
</dbReference>
<evidence type="ECO:0000256" key="3">
    <source>
        <dbReference type="ARBA" id="ARBA00022898"/>
    </source>
</evidence>
<dbReference type="UniPathway" id="UPA00241"/>
<dbReference type="HAMAP" id="MF_01610">
    <property type="entry name" value="MfnA_decarbox"/>
    <property type="match status" value="1"/>
</dbReference>
<organism evidence="8 9">
    <name type="scientific">Geoglobus acetivorans</name>
    <dbReference type="NCBI Taxonomy" id="565033"/>
    <lineage>
        <taxon>Archaea</taxon>
        <taxon>Methanobacteriati</taxon>
        <taxon>Methanobacteriota</taxon>
        <taxon>Archaeoglobi</taxon>
        <taxon>Archaeoglobales</taxon>
        <taxon>Archaeoglobaceae</taxon>
        <taxon>Geoglobus</taxon>
    </lineage>
</organism>
<dbReference type="InterPro" id="IPR020931">
    <property type="entry name" value="MfnA"/>
</dbReference>
<gene>
    <name evidence="6" type="primary">mfnA</name>
    <name evidence="8" type="ORF">GACE_1678</name>
</gene>
<comment type="pathway">
    <text evidence="6">Cofactor biosynthesis; coenzyme A biosynthesis.</text>
</comment>
<comment type="function">
    <text evidence="6">Catalyzes the decarboxylation of L-aspartate to produce beta-alanine.</text>
</comment>
<evidence type="ECO:0000256" key="4">
    <source>
        <dbReference type="ARBA" id="ARBA00023239"/>
    </source>
</evidence>
<keyword evidence="3 6" id="KW-0663">Pyridoxal phosphate</keyword>
<comment type="similarity">
    <text evidence="6">Belongs to the group II decarboxylase family. MfnA subfamily.</text>
</comment>
<evidence type="ECO:0000256" key="7">
    <source>
        <dbReference type="PIRSR" id="PIRSR602129-50"/>
    </source>
</evidence>
<dbReference type="Gene3D" id="3.90.1150.10">
    <property type="entry name" value="Aspartate Aminotransferase, domain 1"/>
    <property type="match status" value="1"/>
</dbReference>
<comment type="cofactor">
    <cofactor evidence="1 6 7">
        <name>pyridoxal 5'-phosphate</name>
        <dbReference type="ChEBI" id="CHEBI:597326"/>
    </cofactor>
</comment>
<dbReference type="AlphaFoldDB" id="A0A0A7GFA5"/>
<evidence type="ECO:0000256" key="2">
    <source>
        <dbReference type="ARBA" id="ARBA00022793"/>
    </source>
</evidence>
<feature type="modified residue" description="N6-(pyridoxal phosphate)lysine" evidence="6 7">
    <location>
        <position position="216"/>
    </location>
</feature>
<dbReference type="SUPFAM" id="SSF53383">
    <property type="entry name" value="PLP-dependent transferases"/>
    <property type="match status" value="1"/>
</dbReference>
<keyword evidence="4 6" id="KW-0456">Lyase</keyword>
<comment type="catalytic activity">
    <reaction evidence="6">
        <text>L-aspartate + H(+) = beta-alanine + CO2</text>
        <dbReference type="Rhea" id="RHEA:19497"/>
        <dbReference type="ChEBI" id="CHEBI:15378"/>
        <dbReference type="ChEBI" id="CHEBI:16526"/>
        <dbReference type="ChEBI" id="CHEBI:29991"/>
        <dbReference type="ChEBI" id="CHEBI:57966"/>
        <dbReference type="EC" id="4.1.1.11"/>
    </reaction>
</comment>
<dbReference type="GO" id="GO:0030170">
    <property type="term" value="F:pyridoxal phosphate binding"/>
    <property type="evidence" value="ECO:0007669"/>
    <property type="project" value="UniProtKB-UniRule"/>
</dbReference>
<sequence length="372" mass="41509">MDVIEELKAVRGRDIPYSRVLSSMCTVPHPVAAEAHSLFIETNLGDPGIFVGTMELEKKVISMLGRLLGNENAAGYISSGGTEANIQGIRAARNLKKVEKPNIVIPKSAHFSFEKIGDILGVEIRRAKLDENYCVDVSEVEKLVNDNTVALVGIAGTTELGQVDDIKELGRIAEEQDVFLHIDAAFGGLVLPFLDERIPFDFEVRAVSSITVDPHKMGMATIPAGGILFRDENFLKALEVETPYLTTRFQYTLTGTRPGTGVASTYAVLKHLGYDGMKRIVRECLRNTRALVEEMKTLGFEPVVEPVMNVVSFHARDAGRLKDELYRRRWVISTIREPEAIRMVIMPHVNEEMIKEFISDFRQMLIQLGYQS</sequence>
<proteinExistence type="inferred from homology"/>